<proteinExistence type="inferred from homology"/>
<dbReference type="EC" id="2.7.2.1" evidence="9"/>
<dbReference type="AlphaFoldDB" id="A0A0W0VQU8"/>
<evidence type="ECO:0000256" key="1">
    <source>
        <dbReference type="ARBA" id="ARBA00008748"/>
    </source>
</evidence>
<keyword evidence="5 9" id="KW-0547">Nucleotide-binding</keyword>
<feature type="binding site" evidence="9">
    <location>
        <position position="91"/>
    </location>
    <ligand>
        <name>substrate</name>
    </ligand>
</feature>
<dbReference type="PROSITE" id="PS01075">
    <property type="entry name" value="ACETATE_KINASE_1"/>
    <property type="match status" value="1"/>
</dbReference>
<keyword evidence="12" id="KW-1185">Reference proteome</keyword>
<feature type="binding site" evidence="9">
    <location>
        <position position="10"/>
    </location>
    <ligand>
        <name>Mg(2+)</name>
        <dbReference type="ChEBI" id="CHEBI:18420"/>
    </ligand>
</feature>
<comment type="caution">
    <text evidence="11">The sequence shown here is derived from an EMBL/GenBank/DDBJ whole genome shotgun (WGS) entry which is preliminary data.</text>
</comment>
<feature type="binding site" evidence="9">
    <location>
        <begin position="326"/>
        <end position="330"/>
    </location>
    <ligand>
        <name>ATP</name>
        <dbReference type="ChEBI" id="CHEBI:30616"/>
    </ligand>
</feature>
<feature type="site" description="Transition state stabilizer" evidence="9">
    <location>
        <position position="179"/>
    </location>
</feature>
<dbReference type="OrthoDB" id="9802453at2"/>
<dbReference type="STRING" id="45068.Llon_0429"/>
<dbReference type="Pfam" id="PF00871">
    <property type="entry name" value="Acetate_kinase"/>
    <property type="match status" value="1"/>
</dbReference>
<keyword evidence="2 9" id="KW-0963">Cytoplasm</keyword>
<keyword evidence="6 9" id="KW-0418">Kinase</keyword>
<comment type="similarity">
    <text evidence="1 9 10">Belongs to the acetokinase family.</text>
</comment>
<dbReference type="PIRSF" id="PIRSF000722">
    <property type="entry name" value="Acetate_prop_kin"/>
    <property type="match status" value="1"/>
</dbReference>
<keyword evidence="7 9" id="KW-0067">ATP-binding</keyword>
<comment type="function">
    <text evidence="9">Catalyzes the formation of acetyl phosphate from acetate and ATP. Can also catalyze the reverse reaction.</text>
</comment>
<feature type="binding site" evidence="9">
    <location>
        <begin position="206"/>
        <end position="210"/>
    </location>
    <ligand>
        <name>ATP</name>
        <dbReference type="ChEBI" id="CHEBI:30616"/>
    </ligand>
</feature>
<comment type="cofactor">
    <cofactor evidence="9">
        <name>Mg(2+)</name>
        <dbReference type="ChEBI" id="CHEBI:18420"/>
    </cofactor>
    <cofactor evidence="9">
        <name>Mn(2+)</name>
        <dbReference type="ChEBI" id="CHEBI:29035"/>
    </cofactor>
    <text evidence="9">Mg(2+). Can also accept Mn(2+).</text>
</comment>
<comment type="subcellular location">
    <subcellularLocation>
        <location evidence="9">Cytoplasm</location>
    </subcellularLocation>
</comment>
<evidence type="ECO:0000256" key="4">
    <source>
        <dbReference type="ARBA" id="ARBA00022723"/>
    </source>
</evidence>
<keyword evidence="8 9" id="KW-0460">Magnesium</keyword>
<gene>
    <name evidence="11" type="primary">ack</name>
    <name evidence="9" type="synonym">ackA</name>
    <name evidence="11" type="ORF">Llon_0429</name>
</gene>
<sequence>MPEAGILMLNAGSSSVKFKIFSLNEDLSVLAGGAIKNLGHSAFFIASIEGSKEEIDKPLPADMTQTKAVQFILDWIADHKKRWDLKAVSHRIVHGGTQFTESLRITSAVMEELKKLIPLAPLHQSYNLEAVEYINQTRPDLPQFACFDTAFHARQSELHTMYALPKSIREAGVRKFGFHGLSYEWIAHFLQIHDPALFRGRIIAAHLGNGSSLCALKHGVSIETTMGMTALAGLPMGTRCGDLDPGVVLYMIRELKLPPAEVEIMLYEKSGLLGLSSMTNDVKSLEESDKKNARFALDYFCLKVAQYMGMMAVAVGGVDAVVFTGGIGENSAYVRAKVIDHLNFIRPFRVEIIRANEEKMMAIHTLSLLNNKG</sequence>
<organism evidence="11 12">
    <name type="scientific">Legionella londiniensis</name>
    <dbReference type="NCBI Taxonomy" id="45068"/>
    <lineage>
        <taxon>Bacteria</taxon>
        <taxon>Pseudomonadati</taxon>
        <taxon>Pseudomonadota</taxon>
        <taxon>Gammaproteobacteria</taxon>
        <taxon>Legionellales</taxon>
        <taxon>Legionellaceae</taxon>
        <taxon>Legionella</taxon>
    </lineage>
</organism>
<dbReference type="HAMAP" id="MF_00020">
    <property type="entry name" value="Acetate_kinase"/>
    <property type="match status" value="1"/>
</dbReference>
<dbReference type="RefSeq" id="WP_058528447.1">
    <property type="nucleotide sequence ID" value="NZ_CAAAHZ010000001.1"/>
</dbReference>
<keyword evidence="4 9" id="KW-0479">Metal-binding</keyword>
<dbReference type="NCBIfam" id="TIGR00016">
    <property type="entry name" value="ackA"/>
    <property type="match status" value="1"/>
</dbReference>
<dbReference type="PANTHER" id="PTHR21060:SF21">
    <property type="entry name" value="ACETATE KINASE"/>
    <property type="match status" value="1"/>
</dbReference>
<dbReference type="PANTHER" id="PTHR21060">
    <property type="entry name" value="ACETATE KINASE"/>
    <property type="match status" value="1"/>
</dbReference>
<dbReference type="GO" id="GO:0006083">
    <property type="term" value="P:acetate metabolic process"/>
    <property type="evidence" value="ECO:0007669"/>
    <property type="project" value="TreeGrafter"/>
</dbReference>
<protein>
    <recommendedName>
        <fullName evidence="9">Acetate kinase</fullName>
        <ecNumber evidence="9">2.7.2.1</ecNumber>
    </recommendedName>
    <alternativeName>
        <fullName evidence="9">Acetokinase</fullName>
    </alternativeName>
</protein>
<dbReference type="InterPro" id="IPR043129">
    <property type="entry name" value="ATPase_NBD"/>
</dbReference>
<dbReference type="PATRIC" id="fig|45068.5.peg.460"/>
<dbReference type="GO" id="GO:0006085">
    <property type="term" value="P:acetyl-CoA biosynthetic process"/>
    <property type="evidence" value="ECO:0007669"/>
    <property type="project" value="UniProtKB-UniRule"/>
</dbReference>
<reference evidence="11 12" key="1">
    <citation type="submission" date="2015-11" db="EMBL/GenBank/DDBJ databases">
        <title>Genomic analysis of 38 Legionella species identifies large and diverse effector repertoires.</title>
        <authorList>
            <person name="Burstein D."/>
            <person name="Amaro F."/>
            <person name="Zusman T."/>
            <person name="Lifshitz Z."/>
            <person name="Cohen O."/>
            <person name="Gilbert J.A."/>
            <person name="Pupko T."/>
            <person name="Shuman H.A."/>
            <person name="Segal G."/>
        </authorList>
    </citation>
    <scope>NUCLEOTIDE SEQUENCE [LARGE SCALE GENOMIC DNA]</scope>
    <source>
        <strain evidence="11 12">ATCC 49505</strain>
    </source>
</reference>
<dbReference type="InterPro" id="IPR000890">
    <property type="entry name" value="Aliphatic_acid_kin_short-chain"/>
</dbReference>
<dbReference type="PROSITE" id="PS01076">
    <property type="entry name" value="ACETATE_KINASE_2"/>
    <property type="match status" value="1"/>
</dbReference>
<dbReference type="PRINTS" id="PR00471">
    <property type="entry name" value="ACETATEKNASE"/>
</dbReference>
<evidence type="ECO:0000256" key="8">
    <source>
        <dbReference type="ARBA" id="ARBA00022842"/>
    </source>
</evidence>
<evidence type="ECO:0000313" key="12">
    <source>
        <dbReference type="Proteomes" id="UP000054997"/>
    </source>
</evidence>
<name>A0A0W0VQU8_9GAMM</name>
<feature type="site" description="Transition state stabilizer" evidence="9">
    <location>
        <position position="239"/>
    </location>
</feature>
<evidence type="ECO:0000256" key="7">
    <source>
        <dbReference type="ARBA" id="ARBA00022840"/>
    </source>
</evidence>
<feature type="binding site" evidence="9">
    <location>
        <position position="357"/>
    </location>
    <ligand>
        <name>Mg(2+)</name>
        <dbReference type="ChEBI" id="CHEBI:18420"/>
    </ligand>
</feature>
<comment type="pathway">
    <text evidence="9">Metabolic intermediate biosynthesis; acetyl-CoA biosynthesis; acetyl-CoA from acetate: step 1/2.</text>
</comment>
<evidence type="ECO:0000256" key="6">
    <source>
        <dbReference type="ARBA" id="ARBA00022777"/>
    </source>
</evidence>
<dbReference type="GO" id="GO:0005829">
    <property type="term" value="C:cytosol"/>
    <property type="evidence" value="ECO:0007669"/>
    <property type="project" value="TreeGrafter"/>
</dbReference>
<feature type="active site" description="Proton donor/acceptor" evidence="9">
    <location>
        <position position="148"/>
    </location>
</feature>
<dbReference type="GO" id="GO:0008776">
    <property type="term" value="F:acetate kinase activity"/>
    <property type="evidence" value="ECO:0007669"/>
    <property type="project" value="UniProtKB-UniRule"/>
</dbReference>
<dbReference type="Gene3D" id="3.30.420.40">
    <property type="match status" value="2"/>
</dbReference>
<evidence type="ECO:0000256" key="3">
    <source>
        <dbReference type="ARBA" id="ARBA00022679"/>
    </source>
</evidence>
<dbReference type="GO" id="GO:0005524">
    <property type="term" value="F:ATP binding"/>
    <property type="evidence" value="ECO:0007669"/>
    <property type="project" value="UniProtKB-KW"/>
</dbReference>
<evidence type="ECO:0000256" key="9">
    <source>
        <dbReference type="HAMAP-Rule" id="MF_00020"/>
    </source>
</evidence>
<comment type="caution">
    <text evidence="9">Lacks conserved residue(s) required for the propagation of feature annotation.</text>
</comment>
<accession>A0A0W0VQU8</accession>
<feature type="binding site" evidence="9">
    <location>
        <position position="17"/>
    </location>
    <ligand>
        <name>ATP</name>
        <dbReference type="ChEBI" id="CHEBI:30616"/>
    </ligand>
</feature>
<evidence type="ECO:0000256" key="10">
    <source>
        <dbReference type="RuleBase" id="RU003835"/>
    </source>
</evidence>
<evidence type="ECO:0000313" key="11">
    <source>
        <dbReference type="EMBL" id="KTD22555.1"/>
    </source>
</evidence>
<dbReference type="SUPFAM" id="SSF53067">
    <property type="entry name" value="Actin-like ATPase domain"/>
    <property type="match status" value="2"/>
</dbReference>
<dbReference type="InterPro" id="IPR023865">
    <property type="entry name" value="Aliphatic_acid_kinase_CS"/>
</dbReference>
<dbReference type="Proteomes" id="UP000054997">
    <property type="component" value="Unassembled WGS sequence"/>
</dbReference>
<dbReference type="EMBL" id="LNYK01000007">
    <property type="protein sequence ID" value="KTD22555.1"/>
    <property type="molecule type" value="Genomic_DNA"/>
</dbReference>
<comment type="subunit">
    <text evidence="9">Homodimer.</text>
</comment>
<evidence type="ECO:0000256" key="2">
    <source>
        <dbReference type="ARBA" id="ARBA00022490"/>
    </source>
</evidence>
<dbReference type="UniPathway" id="UPA00340">
    <property type="reaction ID" value="UER00458"/>
</dbReference>
<keyword evidence="3 9" id="KW-0808">Transferase</keyword>
<evidence type="ECO:0000256" key="5">
    <source>
        <dbReference type="ARBA" id="ARBA00022741"/>
    </source>
</evidence>
<dbReference type="GO" id="GO:0000287">
    <property type="term" value="F:magnesium ion binding"/>
    <property type="evidence" value="ECO:0007669"/>
    <property type="project" value="UniProtKB-UniRule"/>
</dbReference>
<dbReference type="InterPro" id="IPR004372">
    <property type="entry name" value="Ac/propionate_kinase"/>
</dbReference>
<comment type="catalytic activity">
    <reaction evidence="9">
        <text>acetate + ATP = acetyl phosphate + ADP</text>
        <dbReference type="Rhea" id="RHEA:11352"/>
        <dbReference type="ChEBI" id="CHEBI:22191"/>
        <dbReference type="ChEBI" id="CHEBI:30089"/>
        <dbReference type="ChEBI" id="CHEBI:30616"/>
        <dbReference type="ChEBI" id="CHEBI:456216"/>
        <dbReference type="EC" id="2.7.2.1"/>
    </reaction>
</comment>